<feature type="transmembrane region" description="Helical" evidence="6">
    <location>
        <begin position="445"/>
        <end position="465"/>
    </location>
</feature>
<keyword evidence="4 6" id="KW-1133">Transmembrane helix</keyword>
<keyword evidence="3 6" id="KW-0812">Transmembrane</keyword>
<keyword evidence="8" id="KW-1185">Reference proteome</keyword>
<feature type="transmembrane region" description="Helical" evidence="6">
    <location>
        <begin position="293"/>
        <end position="317"/>
    </location>
</feature>
<evidence type="ECO:0000313" key="8">
    <source>
        <dbReference type="Proteomes" id="UP000293638"/>
    </source>
</evidence>
<name>A0A4Q7NW18_9ACTN</name>
<feature type="transmembrane region" description="Helical" evidence="6">
    <location>
        <begin position="48"/>
        <end position="68"/>
    </location>
</feature>
<evidence type="ECO:0000256" key="6">
    <source>
        <dbReference type="SAM" id="Phobius"/>
    </source>
</evidence>
<comment type="caution">
    <text evidence="7">The sequence shown here is derived from an EMBL/GenBank/DDBJ whole genome shotgun (WGS) entry which is preliminary data.</text>
</comment>
<feature type="transmembrane region" description="Helical" evidence="6">
    <location>
        <begin position="166"/>
        <end position="187"/>
    </location>
</feature>
<dbReference type="GO" id="GO:0016020">
    <property type="term" value="C:membrane"/>
    <property type="evidence" value="ECO:0007669"/>
    <property type="project" value="UniProtKB-SubCell"/>
</dbReference>
<sequence length="521" mass="54394">MAEGYSRPMSLDLFRTKPVEDILEQGGDEEGPGSGESGGGHLKKRLGALDLVGFGIGIVIGAGIFTLTGVQAKEHAGPGIVLSFAFAGLASFLAALCYAELASSVPTAGSAYTYAYATMGEIFAWIVGWDLVLEFSLGAASVARAWSGYLANLFHLPSSLFAEDGSTVNIGAIALVVVLGAVAYTGIKQSARLATGLVIVKVAICVFIIAVGVFYIKRSNLTPFIPPSKPAKGDTGASQTLVEAVLGVSPAVYGIGGILTAMAVVFFSFTGFEAVANMSEETRKPQRNLPLGLLGTLGISLLLYVGVSFVLTGMVNYKDIDDNAAIASAFKSVGAGWASYFVDVAAVCGLTTVVLVDLVAMGRIGYAMTRDGLLPGASSAIHPRFGTPYKITVVVTVLVALLAGFVPLADLANLVSIGTLFAFVLVSLAVPILRHTRPDVKRAFTVPLSPVVPVLSALACLYLMANLTLETWLRFVIWLALGMVIYFAYGRRQARLAAGLGARRHGDIDLREGSSAPTRGA</sequence>
<keyword evidence="5 6" id="KW-0472">Membrane</keyword>
<dbReference type="Pfam" id="PF13520">
    <property type="entry name" value="AA_permease_2"/>
    <property type="match status" value="1"/>
</dbReference>
<gene>
    <name evidence="7" type="ORF">EV189_0718</name>
</gene>
<evidence type="ECO:0000256" key="2">
    <source>
        <dbReference type="ARBA" id="ARBA00022448"/>
    </source>
</evidence>
<evidence type="ECO:0000256" key="3">
    <source>
        <dbReference type="ARBA" id="ARBA00022692"/>
    </source>
</evidence>
<keyword evidence="2" id="KW-0813">Transport</keyword>
<evidence type="ECO:0000256" key="5">
    <source>
        <dbReference type="ARBA" id="ARBA00023136"/>
    </source>
</evidence>
<dbReference type="PANTHER" id="PTHR43243:SF4">
    <property type="entry name" value="CATIONIC AMINO ACID TRANSPORTER 4"/>
    <property type="match status" value="1"/>
</dbReference>
<organism evidence="7 8">
    <name type="scientific">Motilibacter rhizosphaerae</name>
    <dbReference type="NCBI Taxonomy" id="598652"/>
    <lineage>
        <taxon>Bacteria</taxon>
        <taxon>Bacillati</taxon>
        <taxon>Actinomycetota</taxon>
        <taxon>Actinomycetes</taxon>
        <taxon>Motilibacterales</taxon>
        <taxon>Motilibacteraceae</taxon>
        <taxon>Motilibacter</taxon>
    </lineage>
</organism>
<feature type="transmembrane region" description="Helical" evidence="6">
    <location>
        <begin position="414"/>
        <end position="433"/>
    </location>
</feature>
<accession>A0A4Q7NW18</accession>
<proteinExistence type="predicted"/>
<evidence type="ECO:0000256" key="1">
    <source>
        <dbReference type="ARBA" id="ARBA00004141"/>
    </source>
</evidence>
<evidence type="ECO:0000313" key="7">
    <source>
        <dbReference type="EMBL" id="RZS91476.1"/>
    </source>
</evidence>
<dbReference type="PIRSF" id="PIRSF006060">
    <property type="entry name" value="AA_transporter"/>
    <property type="match status" value="1"/>
</dbReference>
<reference evidence="7 8" key="1">
    <citation type="submission" date="2019-02" db="EMBL/GenBank/DDBJ databases">
        <title>Genomic Encyclopedia of Type Strains, Phase IV (KMG-IV): sequencing the most valuable type-strain genomes for metagenomic binning, comparative biology and taxonomic classification.</title>
        <authorList>
            <person name="Goeker M."/>
        </authorList>
    </citation>
    <scope>NUCLEOTIDE SEQUENCE [LARGE SCALE GENOMIC DNA]</scope>
    <source>
        <strain evidence="7 8">DSM 45622</strain>
    </source>
</reference>
<feature type="transmembrane region" description="Helical" evidence="6">
    <location>
        <begin position="471"/>
        <end position="489"/>
    </location>
</feature>
<feature type="transmembrane region" description="Helical" evidence="6">
    <location>
        <begin position="391"/>
        <end position="408"/>
    </location>
</feature>
<dbReference type="Gene3D" id="1.20.1740.10">
    <property type="entry name" value="Amino acid/polyamine transporter I"/>
    <property type="match status" value="1"/>
</dbReference>
<dbReference type="EMBL" id="SGXD01000001">
    <property type="protein sequence ID" value="RZS91476.1"/>
    <property type="molecule type" value="Genomic_DNA"/>
</dbReference>
<protein>
    <submittedName>
        <fullName evidence="7">APA family basic amino acid/polyamine antiporter</fullName>
    </submittedName>
</protein>
<feature type="transmembrane region" description="Helical" evidence="6">
    <location>
        <begin position="194"/>
        <end position="216"/>
    </location>
</feature>
<dbReference type="InterPro" id="IPR002293">
    <property type="entry name" value="AA/rel_permease1"/>
</dbReference>
<comment type="subcellular location">
    <subcellularLocation>
        <location evidence="1">Membrane</location>
        <topology evidence="1">Multi-pass membrane protein</topology>
    </subcellularLocation>
</comment>
<feature type="transmembrane region" description="Helical" evidence="6">
    <location>
        <begin position="122"/>
        <end position="146"/>
    </location>
</feature>
<evidence type="ECO:0000256" key="4">
    <source>
        <dbReference type="ARBA" id="ARBA00022989"/>
    </source>
</evidence>
<dbReference type="PANTHER" id="PTHR43243">
    <property type="entry name" value="INNER MEMBRANE TRANSPORTER YGJI-RELATED"/>
    <property type="match status" value="1"/>
</dbReference>
<feature type="transmembrane region" description="Helical" evidence="6">
    <location>
        <begin position="251"/>
        <end position="272"/>
    </location>
</feature>
<feature type="transmembrane region" description="Helical" evidence="6">
    <location>
        <begin position="80"/>
        <end position="101"/>
    </location>
</feature>
<dbReference type="Proteomes" id="UP000293638">
    <property type="component" value="Unassembled WGS sequence"/>
</dbReference>
<feature type="transmembrane region" description="Helical" evidence="6">
    <location>
        <begin position="337"/>
        <end position="360"/>
    </location>
</feature>
<dbReference type="AlphaFoldDB" id="A0A4Q7NW18"/>
<dbReference type="GO" id="GO:0015171">
    <property type="term" value="F:amino acid transmembrane transporter activity"/>
    <property type="evidence" value="ECO:0007669"/>
    <property type="project" value="TreeGrafter"/>
</dbReference>